<dbReference type="Proteomes" id="UP000076874">
    <property type="component" value="Unassembled WGS sequence"/>
</dbReference>
<keyword evidence="3" id="KW-0489">Methyltransferase</keyword>
<evidence type="ECO:0000256" key="2">
    <source>
        <dbReference type="SAM" id="Phobius"/>
    </source>
</evidence>
<dbReference type="EMBL" id="AZHD01000011">
    <property type="protein sequence ID" value="OAA58941.1"/>
    <property type="molecule type" value="Genomic_DNA"/>
</dbReference>
<keyword evidence="4" id="KW-1185">Reference proteome</keyword>
<dbReference type="AlphaFoldDB" id="A0A167RU56"/>
<dbReference type="Gene3D" id="3.40.50.150">
    <property type="entry name" value="Vaccinia Virus protein VP39"/>
    <property type="match status" value="1"/>
</dbReference>
<dbReference type="PANTHER" id="PTHR45036">
    <property type="entry name" value="METHYLTRANSFERASE LIKE 7B"/>
    <property type="match status" value="1"/>
</dbReference>
<protein>
    <submittedName>
        <fullName evidence="3">Methyltransferase</fullName>
    </submittedName>
</protein>
<dbReference type="OrthoDB" id="540004at2759"/>
<dbReference type="InterPro" id="IPR052356">
    <property type="entry name" value="Thiol_S-MT"/>
</dbReference>
<evidence type="ECO:0000313" key="4">
    <source>
        <dbReference type="Proteomes" id="UP000076874"/>
    </source>
</evidence>
<evidence type="ECO:0000313" key="3">
    <source>
        <dbReference type="EMBL" id="OAA58941.1"/>
    </source>
</evidence>
<feature type="region of interest" description="Disordered" evidence="1">
    <location>
        <begin position="122"/>
        <end position="158"/>
    </location>
</feature>
<feature type="compositionally biased region" description="Low complexity" evidence="1">
    <location>
        <begin position="148"/>
        <end position="158"/>
    </location>
</feature>
<keyword evidence="2" id="KW-1133">Transmembrane helix</keyword>
<dbReference type="SUPFAM" id="SSF53335">
    <property type="entry name" value="S-adenosyl-L-methionine-dependent methyltransferases"/>
    <property type="match status" value="1"/>
</dbReference>
<evidence type="ECO:0000256" key="1">
    <source>
        <dbReference type="SAM" id="MobiDB-lite"/>
    </source>
</evidence>
<feature type="transmembrane region" description="Helical" evidence="2">
    <location>
        <begin position="14"/>
        <end position="32"/>
    </location>
</feature>
<dbReference type="PANTHER" id="PTHR45036:SF1">
    <property type="entry name" value="METHYLTRANSFERASE LIKE 7A"/>
    <property type="match status" value="1"/>
</dbReference>
<proteinExistence type="predicted"/>
<dbReference type="CDD" id="cd02440">
    <property type="entry name" value="AdoMet_MTases"/>
    <property type="match status" value="1"/>
</dbReference>
<dbReference type="InterPro" id="IPR029063">
    <property type="entry name" value="SAM-dependent_MTases_sf"/>
</dbReference>
<gene>
    <name evidence="3" type="ORF">SPI_06143</name>
</gene>
<dbReference type="GO" id="GO:0008168">
    <property type="term" value="F:methyltransferase activity"/>
    <property type="evidence" value="ECO:0007669"/>
    <property type="project" value="UniProtKB-KW"/>
</dbReference>
<name>A0A167RU56_9HYPO</name>
<keyword evidence="2" id="KW-0812">Transmembrane</keyword>
<dbReference type="Pfam" id="PF13489">
    <property type="entry name" value="Methyltransf_23"/>
    <property type="match status" value="1"/>
</dbReference>
<accession>A0A167RU56</accession>
<comment type="caution">
    <text evidence="3">The sequence shown here is derived from an EMBL/GenBank/DDBJ whole genome shotgun (WGS) entry which is preliminary data.</text>
</comment>
<dbReference type="STRING" id="1081102.A0A167RU56"/>
<reference evidence="3 4" key="1">
    <citation type="journal article" date="2016" name="Genome Biol. Evol.">
        <title>Divergent and convergent evolution of fungal pathogenicity.</title>
        <authorList>
            <person name="Shang Y."/>
            <person name="Xiao G."/>
            <person name="Zheng P."/>
            <person name="Cen K."/>
            <person name="Zhan S."/>
            <person name="Wang C."/>
        </authorList>
    </citation>
    <scope>NUCLEOTIDE SEQUENCE [LARGE SCALE GENOMIC DNA]</scope>
    <source>
        <strain evidence="3 4">RCEF 264</strain>
    </source>
</reference>
<dbReference type="GO" id="GO:0032259">
    <property type="term" value="P:methylation"/>
    <property type="evidence" value="ECO:0007669"/>
    <property type="project" value="UniProtKB-KW"/>
</dbReference>
<feature type="compositionally biased region" description="Low complexity" evidence="1">
    <location>
        <begin position="122"/>
        <end position="141"/>
    </location>
</feature>
<keyword evidence="3" id="KW-0808">Transferase</keyword>
<organism evidence="3 4">
    <name type="scientific">Niveomyces insectorum RCEF 264</name>
    <dbReference type="NCBI Taxonomy" id="1081102"/>
    <lineage>
        <taxon>Eukaryota</taxon>
        <taxon>Fungi</taxon>
        <taxon>Dikarya</taxon>
        <taxon>Ascomycota</taxon>
        <taxon>Pezizomycotina</taxon>
        <taxon>Sordariomycetes</taxon>
        <taxon>Hypocreomycetidae</taxon>
        <taxon>Hypocreales</taxon>
        <taxon>Cordycipitaceae</taxon>
        <taxon>Niveomyces</taxon>
    </lineage>
</organism>
<keyword evidence="2" id="KW-0472">Membrane</keyword>
<sequence length="320" mass="35148">MGVVGVVRYLLDPWLFMASSALYLPSTIFHLIRRRQWSTLFRWHRLRSAWFGNFWVHVGPQVREGGETVVIPLLQGRVRHGRVLEDGEKKKTSPPLSGTVVEVGAGSGLWVSVFRELGCSMKPSSSSSSSSSSFSSSSSKSGSGGSSKSGSRQRKSSASTSGVITKIYGVEPNAAVHDSLREHVAAAGLQGVYEIVPTGIEDLAATGKIAKGSVDCIVSILCLCGIPEPEHNIHQLYGYLKPGGRMYVYEHVRCTRHWTIALYQRLVNLFWPSFLGGCQLRRETGRYLREAGPWTSVDLVQPVAEPWYHVVPHIVGVLTK</sequence>